<keyword evidence="1" id="KW-0812">Transmembrane</keyword>
<keyword evidence="1" id="KW-0472">Membrane</keyword>
<feature type="transmembrane region" description="Helical" evidence="1">
    <location>
        <begin position="707"/>
        <end position="728"/>
    </location>
</feature>
<dbReference type="EMBL" id="BMPD01000001">
    <property type="protein sequence ID" value="GGK56079.1"/>
    <property type="molecule type" value="Genomic_DNA"/>
</dbReference>
<evidence type="ECO:0000313" key="2">
    <source>
        <dbReference type="EMBL" id="GGK56079.1"/>
    </source>
</evidence>
<gene>
    <name evidence="2" type="ORF">GCM10009067_05720</name>
</gene>
<dbReference type="AlphaFoldDB" id="A0A830EN87"/>
<protein>
    <recommendedName>
        <fullName evidence="4">Pentapeptide repeat-containing protein</fullName>
    </recommendedName>
</protein>
<evidence type="ECO:0000256" key="1">
    <source>
        <dbReference type="SAM" id="Phobius"/>
    </source>
</evidence>
<name>A0A830EN87_9EURY</name>
<sequence length="733" mass="82262">MSDICSFDVSASENGYTETYDCQRDAKTGSDWCIWHTPSENKSAEEVVDSLQGLDSGSDINGAEFRNLDFSKTNLPEQRIELDRVGFVDSDFRFSVIGGLEFIKCDLRNTDFQGSDLYNIVFNRTNLSHCDFSAGTRNIRERSETDKSSVQVQRKESNLRDVKFLRGIYNETIFSDAELRECDIKNISLENPELSGTEFQRGKAENLNIIGGTIAVDFNNVEIISPTFEKISDADISFQYNLIESGNFHFEPPEKEDQRCRVNFKQLDEGDITLYIPSQNVEFSASSCENTEFEFKGRSPEAKIESLTIRQVQDQSGLIVDGPDIVSADLESSDFSTFELAESNIETIEAEAIVANQSPELDNVEISGGEITESKLCDGTFETVHISQVRLSSVKISDGVFDGVCFINLQESNDVDFSNSLLTNCTFSDSCISDADMASTTFKDGNTFIDVILNGADFSHASLVEVNLNSVILRGCLLVQTDLRDADLAGAELHDVHTSSTRINSETSLGSYSPYELRADRMVEMDCGEDSLDHVDWKQRGREIENRRFYQRLRPGFRRLRNRGRLSEERNKTDTELLDNAIRVYRMYQNLLRQNALMHDFRGYRIRERHTQRKKAKANQNYSQWLKLVLLRITSRYGESYFPVVVISGVVIFVWSLVYYISGTVRDVSGSSNTTINSFSEAVALSIGSFTSTGSSGLEITTTSIRLLQGAESIIGAVLVAVFVAVLVRRATL</sequence>
<accession>A0A830EN87</accession>
<keyword evidence="1" id="KW-1133">Transmembrane helix</keyword>
<dbReference type="SUPFAM" id="SSF141571">
    <property type="entry name" value="Pentapeptide repeat-like"/>
    <property type="match status" value="2"/>
</dbReference>
<evidence type="ECO:0000313" key="3">
    <source>
        <dbReference type="Proteomes" id="UP000614221"/>
    </source>
</evidence>
<reference evidence="2" key="2">
    <citation type="submission" date="2020-09" db="EMBL/GenBank/DDBJ databases">
        <authorList>
            <person name="Sun Q."/>
            <person name="Ohkuma M."/>
        </authorList>
    </citation>
    <scope>NUCLEOTIDE SEQUENCE</scope>
    <source>
        <strain evidence="2">JCM 19018</strain>
    </source>
</reference>
<dbReference type="PANTHER" id="PTHR14136:SF17">
    <property type="entry name" value="BTB_POZ DOMAIN-CONTAINING PROTEIN KCTD9"/>
    <property type="match status" value="1"/>
</dbReference>
<evidence type="ECO:0008006" key="4">
    <source>
        <dbReference type="Google" id="ProtNLM"/>
    </source>
</evidence>
<feature type="transmembrane region" description="Helical" evidence="1">
    <location>
        <begin position="641"/>
        <end position="661"/>
    </location>
</feature>
<reference evidence="2" key="1">
    <citation type="journal article" date="2014" name="Int. J. Syst. Evol. Microbiol.">
        <title>Complete genome sequence of Corynebacterium casei LMG S-19264T (=DSM 44701T), isolated from a smear-ripened cheese.</title>
        <authorList>
            <consortium name="US DOE Joint Genome Institute (JGI-PGF)"/>
            <person name="Walter F."/>
            <person name="Albersmeier A."/>
            <person name="Kalinowski J."/>
            <person name="Ruckert C."/>
        </authorList>
    </citation>
    <scope>NUCLEOTIDE SEQUENCE</scope>
    <source>
        <strain evidence="2">JCM 19018</strain>
    </source>
</reference>
<dbReference type="Pfam" id="PF00805">
    <property type="entry name" value="Pentapeptide"/>
    <property type="match status" value="2"/>
</dbReference>
<dbReference type="Proteomes" id="UP000614221">
    <property type="component" value="Unassembled WGS sequence"/>
</dbReference>
<dbReference type="PANTHER" id="PTHR14136">
    <property type="entry name" value="BTB_POZ DOMAIN-CONTAINING PROTEIN KCTD9"/>
    <property type="match status" value="1"/>
</dbReference>
<dbReference type="InterPro" id="IPR001646">
    <property type="entry name" value="5peptide_repeat"/>
</dbReference>
<proteinExistence type="predicted"/>
<organism evidence="2 3">
    <name type="scientific">Haloarcula sebkhae</name>
    <dbReference type="NCBI Taxonomy" id="932660"/>
    <lineage>
        <taxon>Archaea</taxon>
        <taxon>Methanobacteriati</taxon>
        <taxon>Methanobacteriota</taxon>
        <taxon>Stenosarchaea group</taxon>
        <taxon>Halobacteria</taxon>
        <taxon>Halobacteriales</taxon>
        <taxon>Haloarculaceae</taxon>
        <taxon>Haloarcula</taxon>
    </lineage>
</organism>
<dbReference type="InterPro" id="IPR051082">
    <property type="entry name" value="Pentapeptide-BTB/POZ_domain"/>
</dbReference>
<comment type="caution">
    <text evidence="2">The sequence shown here is derived from an EMBL/GenBank/DDBJ whole genome shotgun (WGS) entry which is preliminary data.</text>
</comment>
<dbReference type="Gene3D" id="2.160.20.80">
    <property type="entry name" value="E3 ubiquitin-protein ligase SopA"/>
    <property type="match status" value="2"/>
</dbReference>